<dbReference type="GO" id="GO:0045943">
    <property type="term" value="P:positive regulation of transcription by RNA polymerase I"/>
    <property type="evidence" value="ECO:0007669"/>
    <property type="project" value="InterPro"/>
</dbReference>
<dbReference type="GO" id="GO:0032040">
    <property type="term" value="C:small-subunit processome"/>
    <property type="evidence" value="ECO:0007669"/>
    <property type="project" value="InterPro"/>
</dbReference>
<comment type="subcellular location">
    <subcellularLocation>
        <location evidence="1">Nucleus</location>
        <location evidence="1">Nucleolus</location>
    </subcellularLocation>
</comment>
<dbReference type="GO" id="GO:0003723">
    <property type="term" value="F:RNA binding"/>
    <property type="evidence" value="ECO:0007669"/>
    <property type="project" value="InterPro"/>
</dbReference>
<dbReference type="Gene3D" id="2.130.10.10">
    <property type="entry name" value="YVTN repeat-like/Quinoprotein amine dehydrogenase"/>
    <property type="match status" value="1"/>
</dbReference>
<dbReference type="Proteomes" id="UP000887540">
    <property type="component" value="Unplaced"/>
</dbReference>
<evidence type="ECO:0000256" key="1">
    <source>
        <dbReference type="ARBA" id="ARBA00004604"/>
    </source>
</evidence>
<dbReference type="InterPro" id="IPR036322">
    <property type="entry name" value="WD40_repeat_dom_sf"/>
</dbReference>
<dbReference type="InterPro" id="IPR015943">
    <property type="entry name" value="WD40/YVTN_repeat-like_dom_sf"/>
</dbReference>
<dbReference type="WBParaSite" id="ACRNAN_scaffold9262.g20802.t1">
    <property type="protein sequence ID" value="ACRNAN_scaffold9262.g20802.t1"/>
    <property type="gene ID" value="ACRNAN_scaffold9262.g20802"/>
</dbReference>
<accession>A0A914EME8</accession>
<protein>
    <submittedName>
        <fullName evidence="9">WD repeat-containing protein 75</fullName>
    </submittedName>
</protein>
<evidence type="ECO:0000256" key="7">
    <source>
        <dbReference type="ARBA" id="ARBA00023242"/>
    </source>
</evidence>
<evidence type="ECO:0000256" key="5">
    <source>
        <dbReference type="ARBA" id="ARBA00022737"/>
    </source>
</evidence>
<dbReference type="PANTHER" id="PTHR44215:SF1">
    <property type="entry name" value="WD REPEAT-CONTAINING PROTEIN 75"/>
    <property type="match status" value="1"/>
</dbReference>
<keyword evidence="7" id="KW-0539">Nucleus</keyword>
<evidence type="ECO:0000256" key="6">
    <source>
        <dbReference type="ARBA" id="ARBA00023163"/>
    </source>
</evidence>
<keyword evidence="3" id="KW-0698">rRNA processing</keyword>
<dbReference type="GO" id="GO:0006364">
    <property type="term" value="P:rRNA processing"/>
    <property type="evidence" value="ECO:0007669"/>
    <property type="project" value="UniProtKB-KW"/>
</dbReference>
<evidence type="ECO:0000313" key="9">
    <source>
        <dbReference type="WBParaSite" id="ACRNAN_scaffold9262.g20802.t1"/>
    </source>
</evidence>
<dbReference type="SUPFAM" id="SSF50978">
    <property type="entry name" value="WD40 repeat-like"/>
    <property type="match status" value="1"/>
</dbReference>
<keyword evidence="2" id="KW-0690">Ribosome biogenesis</keyword>
<dbReference type="PANTHER" id="PTHR44215">
    <property type="entry name" value="WD REPEAT-CONTAINING PROTEIN 75"/>
    <property type="match status" value="1"/>
</dbReference>
<keyword evidence="8" id="KW-1185">Reference proteome</keyword>
<dbReference type="GO" id="GO:2000234">
    <property type="term" value="P:positive regulation of rRNA processing"/>
    <property type="evidence" value="ECO:0007669"/>
    <property type="project" value="TreeGrafter"/>
</dbReference>
<evidence type="ECO:0000256" key="4">
    <source>
        <dbReference type="ARBA" id="ARBA00022574"/>
    </source>
</evidence>
<name>A0A914EME8_9BILA</name>
<organism evidence="8 9">
    <name type="scientific">Acrobeloides nanus</name>
    <dbReference type="NCBI Taxonomy" id="290746"/>
    <lineage>
        <taxon>Eukaryota</taxon>
        <taxon>Metazoa</taxon>
        <taxon>Ecdysozoa</taxon>
        <taxon>Nematoda</taxon>
        <taxon>Chromadorea</taxon>
        <taxon>Rhabditida</taxon>
        <taxon>Tylenchina</taxon>
        <taxon>Cephalobomorpha</taxon>
        <taxon>Cephaloboidea</taxon>
        <taxon>Cephalobidae</taxon>
        <taxon>Acrobeloides</taxon>
    </lineage>
</organism>
<evidence type="ECO:0000256" key="2">
    <source>
        <dbReference type="ARBA" id="ARBA00022517"/>
    </source>
</evidence>
<evidence type="ECO:0000313" key="8">
    <source>
        <dbReference type="Proteomes" id="UP000887540"/>
    </source>
</evidence>
<reference evidence="9" key="1">
    <citation type="submission" date="2022-11" db="UniProtKB">
        <authorList>
            <consortium name="WormBaseParasite"/>
        </authorList>
    </citation>
    <scope>IDENTIFICATION</scope>
</reference>
<evidence type="ECO:0000256" key="3">
    <source>
        <dbReference type="ARBA" id="ARBA00022552"/>
    </source>
</evidence>
<dbReference type="InterPro" id="IPR053826">
    <property type="entry name" value="WDR75"/>
</dbReference>
<keyword evidence="5" id="KW-0677">Repeat</keyword>
<keyword evidence="4" id="KW-0853">WD repeat</keyword>
<dbReference type="AlphaFoldDB" id="A0A914EME8"/>
<sequence length="730" mass="83315">MKLVEEEHIGGDLHRFPACFGKDNKHVFLISGTHVIGFDVYTGKRICLLKHGTQVVGVTWKNDKTYVLESQVSIHTEFDELSHVYQVGEKIFLVVLLIGKIYAEHEHRVYSLTNLDDPKPNMMAILPDIVKNRGLFDVSDEFAVFATQKKIHLLPYKKSKMEENSLLYEFHHKHFQRVVNSNLLCYDGVQIVGDSLFASMNIGRIYIWHNIKEGFSKKRPPIFVHVHSNAITFAISNHQTMFCGSGDCKITKWHTKTSGAGRWQYPQQLDGLDVPVRLLSISEDSTLLLSVLDDNSLLIAQTSTMTVVSRPEVLLWPMDVQQHWLGLYMDPSRPEYLLTSGRLGLIQWIDPVRWLTIGMLDVTEENLKVRDNLLYEEKEIWSNVYLILLTQNSIVTCECHREDLQLDRNKTLIKFFHRLTPGSVKDFKLEDIMVHEDRVLFLQSSHDEILSSSKLESEEVLRIDELGITSVLVRDERRSGRRRADLHRSLQWQDSLVISCSRIREGTFATINTLQSYSYVLIWDLASLNVLDYIDSLNGVKQVQWAPIKQIASSEDTSHILLITCLDCVAAYDLHLGSITWIVPQSNLKIYANTFMCYVYNMKHITLFDCQTGQPKQRFSSSKKLTQVIATGDENNLRFSGLTDEDKLILLKESNDTNSTFQQAAQVTKKTPFSSLIEKAKTAAKEKSERIQPVHSPSVKKLLDGPVYALAPITQLAPAFVKSCLIKSSN</sequence>
<keyword evidence="6" id="KW-0804">Transcription</keyword>
<proteinExistence type="predicted"/>